<dbReference type="Gene3D" id="2.40.50.100">
    <property type="match status" value="2"/>
</dbReference>
<evidence type="ECO:0000313" key="7">
    <source>
        <dbReference type="Proteomes" id="UP000705283"/>
    </source>
</evidence>
<dbReference type="GO" id="GO:0015689">
    <property type="term" value="P:molybdate ion transport"/>
    <property type="evidence" value="ECO:0007669"/>
    <property type="project" value="InterPro"/>
</dbReference>
<dbReference type="Proteomes" id="UP000192722">
    <property type="component" value="Unassembled WGS sequence"/>
</dbReference>
<reference evidence="5" key="1">
    <citation type="submission" date="2016-12" db="EMBL/GenBank/DDBJ databases">
        <authorList>
            <person name="Le Fleche-Mateos A."/>
        </authorList>
    </citation>
    <scope>NUCLEOTIDE SEQUENCE</scope>
    <source>
        <strain evidence="5">213</strain>
    </source>
</reference>
<dbReference type="SUPFAM" id="SSF50331">
    <property type="entry name" value="MOP-like"/>
    <property type="match status" value="2"/>
</dbReference>
<evidence type="ECO:0000313" key="5">
    <source>
        <dbReference type="EMBL" id="ORJ18783.1"/>
    </source>
</evidence>
<dbReference type="InterPro" id="IPR004606">
    <property type="entry name" value="Mop_domain"/>
</dbReference>
<evidence type="ECO:0000256" key="1">
    <source>
        <dbReference type="ARBA" id="ARBA00022505"/>
    </source>
</evidence>
<dbReference type="InterPro" id="IPR008995">
    <property type="entry name" value="Mo/tungstate-bd_C_term_dom"/>
</dbReference>
<dbReference type="Pfam" id="PF03459">
    <property type="entry name" value="TOBE"/>
    <property type="match status" value="2"/>
</dbReference>
<name>A0AA40X4N8_9GAMM</name>
<dbReference type="InterPro" id="IPR051815">
    <property type="entry name" value="Molybdate_resp_trans_reg"/>
</dbReference>
<dbReference type="EMBL" id="MRWD01000089">
    <property type="protein sequence ID" value="ORJ18783.1"/>
    <property type="molecule type" value="Genomic_DNA"/>
</dbReference>
<dbReference type="InterPro" id="IPR005116">
    <property type="entry name" value="Transp-assoc_OB_typ1"/>
</dbReference>
<reference evidence="4" key="3">
    <citation type="submission" date="2020-11" db="EMBL/GenBank/DDBJ databases">
        <authorList>
            <person name="Lee S.D."/>
        </authorList>
    </citation>
    <scope>NUCLEOTIDE SEQUENCE</scope>
    <source>
        <strain evidence="4">SAP-2</strain>
    </source>
</reference>
<dbReference type="AlphaFoldDB" id="A0AA40X4N8"/>
<dbReference type="PROSITE" id="PS51866">
    <property type="entry name" value="MOP"/>
    <property type="match status" value="2"/>
</dbReference>
<sequence length="143" mass="14752">MSVSARNQLSGVISSLSEGAVNDEIEIKLASGAKLVAVVTQSSSHTLGLKIGKEVTALIKASWVLLATPDSDLIFSARNQFTGQITALEKGAINATVEIKTEEGLILTAVITNDSVDDMALTSGSPITALVKASSVILAVKKS</sequence>
<feature type="domain" description="Mop" evidence="3">
    <location>
        <begin position="2"/>
        <end position="68"/>
    </location>
</feature>
<organism evidence="4 7">
    <name type="scientific">Rouxiella silvae</name>
    <dbReference type="NCBI Taxonomy" id="1646373"/>
    <lineage>
        <taxon>Bacteria</taxon>
        <taxon>Pseudomonadati</taxon>
        <taxon>Pseudomonadota</taxon>
        <taxon>Gammaproteobacteria</taxon>
        <taxon>Enterobacterales</taxon>
        <taxon>Yersiniaceae</taxon>
        <taxon>Rouxiella</taxon>
    </lineage>
</organism>
<feature type="domain" description="Mop" evidence="3">
    <location>
        <begin position="74"/>
        <end position="140"/>
    </location>
</feature>
<dbReference type="NCBIfam" id="TIGR00638">
    <property type="entry name" value="Mop"/>
    <property type="match status" value="2"/>
</dbReference>
<protein>
    <submittedName>
        <fullName evidence="4">TOBE domain-containing protein</fullName>
    </submittedName>
    <submittedName>
        <fullName evidence="5">Transporter</fullName>
    </submittedName>
</protein>
<reference evidence="4" key="4">
    <citation type="submission" date="2022-09" db="EMBL/GenBank/DDBJ databases">
        <title>Rouxiella aceris sp. nov., isolated from tree sap and emended description of the genus Rhouxiella.</title>
        <authorList>
            <person name="Kim I.S."/>
        </authorList>
    </citation>
    <scope>NUCLEOTIDE SEQUENCE</scope>
    <source>
        <strain evidence="4">SAP-2</strain>
    </source>
</reference>
<dbReference type="PANTHER" id="PTHR30432:SF1">
    <property type="entry name" value="DNA-BINDING TRANSCRIPTIONAL DUAL REGULATOR MODE"/>
    <property type="match status" value="1"/>
</dbReference>
<dbReference type="EMBL" id="JADMKS010000007">
    <property type="protein sequence ID" value="MBF6638424.1"/>
    <property type="molecule type" value="Genomic_DNA"/>
</dbReference>
<dbReference type="Proteomes" id="UP000705283">
    <property type="component" value="Unassembled WGS sequence"/>
</dbReference>
<reference evidence="5 6" key="2">
    <citation type="journal article" date="2017" name="Int. J. Syst. Evol. Microbiol.">
        <title>Rouxiella badensis sp. nov. and Rouxiella silvae sp. nov. isolated from peat bog soil in Germany and emendation of the genus description.</title>
        <authorList>
            <person name="Le Fleche-Mateos A."/>
            <person name="Kugler J.H."/>
            <person name="Hansen S.H."/>
            <person name="Syldatk C."/>
            <person name="Hausmann R."/>
            <person name="Lomprez F."/>
            <person name="Vandenbogaert M."/>
            <person name="Manuguerra J.C."/>
            <person name="Grimont P.A."/>
        </authorList>
    </citation>
    <scope>NUCLEOTIDE SEQUENCE [LARGE SCALE GENOMIC DNA]</scope>
    <source>
        <strain evidence="5 6">213</strain>
    </source>
</reference>
<proteinExistence type="predicted"/>
<comment type="caution">
    <text evidence="4">The sequence shown here is derived from an EMBL/GenBank/DDBJ whole genome shotgun (WGS) entry which is preliminary data.</text>
</comment>
<evidence type="ECO:0000313" key="4">
    <source>
        <dbReference type="EMBL" id="MBF6638424.1"/>
    </source>
</evidence>
<evidence type="ECO:0000259" key="3">
    <source>
        <dbReference type="PROSITE" id="PS51866"/>
    </source>
</evidence>
<gene>
    <name evidence="5" type="ORF">BS639_23440</name>
    <name evidence="4" type="ORF">ITX54_17305</name>
</gene>
<evidence type="ECO:0000256" key="2">
    <source>
        <dbReference type="PROSITE-ProRule" id="PRU01213"/>
    </source>
</evidence>
<dbReference type="RefSeq" id="WP_055775887.1">
    <property type="nucleotide sequence ID" value="NZ_CBCSCF010000009.1"/>
</dbReference>
<evidence type="ECO:0000313" key="6">
    <source>
        <dbReference type="Proteomes" id="UP000192722"/>
    </source>
</evidence>
<dbReference type="PANTHER" id="PTHR30432">
    <property type="entry name" value="TRANSCRIPTIONAL REGULATOR MODE"/>
    <property type="match status" value="1"/>
</dbReference>
<accession>A0AA40X4N8</accession>
<keyword evidence="1 2" id="KW-0500">Molybdenum</keyword>
<keyword evidence="6" id="KW-1185">Reference proteome</keyword>